<feature type="region of interest" description="Disordered" evidence="1">
    <location>
        <begin position="1"/>
        <end position="54"/>
    </location>
</feature>
<comment type="caution">
    <text evidence="2">The sequence shown here is derived from an EMBL/GenBank/DDBJ whole genome shotgun (WGS) entry which is preliminary data.</text>
</comment>
<dbReference type="AlphaFoldDB" id="A0AAD6QE32"/>
<keyword evidence="3" id="KW-1185">Reference proteome</keyword>
<reference evidence="2" key="1">
    <citation type="journal article" date="2023" name="Mol. Ecol. Resour.">
        <title>Chromosome-level genome assembly of a triploid poplar Populus alba 'Berolinensis'.</title>
        <authorList>
            <person name="Chen S."/>
            <person name="Yu Y."/>
            <person name="Wang X."/>
            <person name="Wang S."/>
            <person name="Zhang T."/>
            <person name="Zhou Y."/>
            <person name="He R."/>
            <person name="Meng N."/>
            <person name="Wang Y."/>
            <person name="Liu W."/>
            <person name="Liu Z."/>
            <person name="Liu J."/>
            <person name="Guo Q."/>
            <person name="Huang H."/>
            <person name="Sederoff R.R."/>
            <person name="Wang G."/>
            <person name="Qu G."/>
            <person name="Chen S."/>
        </authorList>
    </citation>
    <scope>NUCLEOTIDE SEQUENCE</scope>
    <source>
        <strain evidence="2">SC-2020</strain>
    </source>
</reference>
<gene>
    <name evidence="2" type="ORF">NC653_021685</name>
</gene>
<evidence type="ECO:0000313" key="3">
    <source>
        <dbReference type="Proteomes" id="UP001164929"/>
    </source>
</evidence>
<dbReference type="EMBL" id="JAQIZT010000008">
    <property type="protein sequence ID" value="KAJ6988852.1"/>
    <property type="molecule type" value="Genomic_DNA"/>
</dbReference>
<dbReference type="Proteomes" id="UP001164929">
    <property type="component" value="Chromosome 8"/>
</dbReference>
<proteinExistence type="predicted"/>
<feature type="compositionally biased region" description="Basic and acidic residues" evidence="1">
    <location>
        <begin position="12"/>
        <end position="27"/>
    </location>
</feature>
<organism evidence="2 3">
    <name type="scientific">Populus alba x Populus x berolinensis</name>
    <dbReference type="NCBI Taxonomy" id="444605"/>
    <lineage>
        <taxon>Eukaryota</taxon>
        <taxon>Viridiplantae</taxon>
        <taxon>Streptophyta</taxon>
        <taxon>Embryophyta</taxon>
        <taxon>Tracheophyta</taxon>
        <taxon>Spermatophyta</taxon>
        <taxon>Magnoliopsida</taxon>
        <taxon>eudicotyledons</taxon>
        <taxon>Gunneridae</taxon>
        <taxon>Pentapetalae</taxon>
        <taxon>rosids</taxon>
        <taxon>fabids</taxon>
        <taxon>Malpighiales</taxon>
        <taxon>Salicaceae</taxon>
        <taxon>Saliceae</taxon>
        <taxon>Populus</taxon>
    </lineage>
</organism>
<sequence>MTTAGRDVGSMGDREGIGVKVERDQQGRFKRGFKREGHGRERSTKKRKKKTTMVSWNRSLRKKMELPRISKHLALASQRFAKKQLSVIVSAVP</sequence>
<name>A0AAD6QE32_9ROSI</name>
<accession>A0AAD6QE32</accession>
<evidence type="ECO:0000313" key="2">
    <source>
        <dbReference type="EMBL" id="KAJ6988852.1"/>
    </source>
</evidence>
<protein>
    <submittedName>
        <fullName evidence="2">Uncharacterized protein</fullName>
    </submittedName>
</protein>
<evidence type="ECO:0000256" key="1">
    <source>
        <dbReference type="SAM" id="MobiDB-lite"/>
    </source>
</evidence>